<comment type="caution">
    <text evidence="3">The sequence shown here is derived from an EMBL/GenBank/DDBJ whole genome shotgun (WGS) entry which is preliminary data.</text>
</comment>
<evidence type="ECO:0000313" key="4">
    <source>
        <dbReference type="Proteomes" id="UP001189429"/>
    </source>
</evidence>
<feature type="compositionally biased region" description="Low complexity" evidence="1">
    <location>
        <begin position="1472"/>
        <end position="1520"/>
    </location>
</feature>
<dbReference type="Proteomes" id="UP001189429">
    <property type="component" value="Unassembled WGS sequence"/>
</dbReference>
<evidence type="ECO:0000313" key="3">
    <source>
        <dbReference type="EMBL" id="CAK0860616.1"/>
    </source>
</evidence>
<feature type="region of interest" description="Disordered" evidence="1">
    <location>
        <begin position="2028"/>
        <end position="2061"/>
    </location>
</feature>
<feature type="compositionally biased region" description="Basic residues" evidence="1">
    <location>
        <begin position="63"/>
        <end position="72"/>
    </location>
</feature>
<protein>
    <recommendedName>
        <fullName evidence="2">DUF4326 domain-containing protein</fullName>
    </recommendedName>
</protein>
<feature type="region of interest" description="Disordered" evidence="1">
    <location>
        <begin position="221"/>
        <end position="300"/>
    </location>
</feature>
<feature type="compositionally biased region" description="Gly residues" evidence="1">
    <location>
        <begin position="2052"/>
        <end position="2061"/>
    </location>
</feature>
<keyword evidence="4" id="KW-1185">Reference proteome</keyword>
<feature type="region of interest" description="Disordered" evidence="1">
    <location>
        <begin position="1439"/>
        <end position="1520"/>
    </location>
</feature>
<gene>
    <name evidence="3" type="ORF">PCOR1329_LOCUS49524</name>
</gene>
<feature type="domain" description="DUF4326" evidence="2">
    <location>
        <begin position="307"/>
        <end position="391"/>
    </location>
</feature>
<feature type="compositionally biased region" description="Acidic residues" evidence="1">
    <location>
        <begin position="76"/>
        <end position="92"/>
    </location>
</feature>
<dbReference type="InterPro" id="IPR029063">
    <property type="entry name" value="SAM-dependent_MTases_sf"/>
</dbReference>
<accession>A0ABN9UMP9</accession>
<feature type="region of interest" description="Disordered" evidence="1">
    <location>
        <begin position="60"/>
        <end position="104"/>
    </location>
</feature>
<dbReference type="Pfam" id="PF14216">
    <property type="entry name" value="DUF4326"/>
    <property type="match status" value="1"/>
</dbReference>
<feature type="compositionally biased region" description="Gly residues" evidence="1">
    <location>
        <begin position="1460"/>
        <end position="1471"/>
    </location>
</feature>
<proteinExistence type="predicted"/>
<organism evidence="3 4">
    <name type="scientific">Prorocentrum cordatum</name>
    <dbReference type="NCBI Taxonomy" id="2364126"/>
    <lineage>
        <taxon>Eukaryota</taxon>
        <taxon>Sar</taxon>
        <taxon>Alveolata</taxon>
        <taxon>Dinophyceae</taxon>
        <taxon>Prorocentrales</taxon>
        <taxon>Prorocentraceae</taxon>
        <taxon>Prorocentrum</taxon>
    </lineage>
</organism>
<dbReference type="SUPFAM" id="SSF53335">
    <property type="entry name" value="S-adenosyl-L-methionine-dependent methyltransferases"/>
    <property type="match status" value="1"/>
</dbReference>
<evidence type="ECO:0000259" key="2">
    <source>
        <dbReference type="Pfam" id="PF14216"/>
    </source>
</evidence>
<dbReference type="Gene3D" id="3.40.50.150">
    <property type="entry name" value="Vaccinia Virus protein VP39"/>
    <property type="match status" value="1"/>
</dbReference>
<sequence>MARPADAPRGPGGAIDLMQEKLAALRAKRGSTRKGRKWLCRVLAERALEATAELIVEAEERQKRRRKRKSRRGREDEEDEMTDSSDEEELGAQEDTAVRRTAKDRPGALLQSTIVMMKRHLGGSHHQGETEGAIDTTTLGTNYLNKALGQPGIKVPFRCERELRTLAAILDELLSGRIVQAGDLLVQRLRALEASLQEDGGWSTARHLEVVPDSRVTTVTPSLKAMASKTERDEQKSKAVLQSQRQPSREAGASWWKRGESGSDAEELPSAITHEGLEKPGKGKGPRRGQEKAGVPIRASLNDLARGSAIPRPGIYIGRSRGEFGKPQGWGNPWKLAGASDHEREDVTQKYAEYLRSEAGRWVRYRLHELRGAKLYCHCDLDQPCHGDVLCSLYCSVASQVAGEHGQLPSLEGLCPAEVGLALKCHLCFYEHRHQEVLTEVAERCCDVERGAATVRDLLPFPLSPLPTDAEKAPALAANRGEAVTTEMVEQAGLEARMYLIKWSLNQLNRGGGRRRSCVDYNSHPGDLGTSSCNGTEDELRGSAGAGSAAQQAALDQLRLYVSDFVKGHDIPIVDWAETLRHARLDYQGEEMKVPEKVTWEQIEPALPPVGQSARVRATGLVQGVLKHYLENPQLCLLPEGEWPPAVPTAKVWVDSEAEWHRICQGAARRGIFSFISARDVFKVKGVPVLNGLFGVPKRNKKLPGTDKAILRLILNAIPTNSYQKVLEADIRCLPYYMQWAGIQLEDEQVLVWSESDMTSAFYNFQMEPEWLKYQAIGRAVPGRIAAEFCPHLASEEAVYPAMAVMAMGWQSACGILQHIHRNLCFLPPPMGAGLDPSREVRRDAPLPGSMDPDRRSFFTVYLDGFSQGELQDLTKLATLKDLPDETAAVHEMWDAWGIPRQTGKEEHRALELDVLGCRLSGELGRLVLPRSTVAELMSLSAWFTAPGPRTQLEAQIFGGRWARAFQTRRELSCVFHEFWAWLTSQPSGKRRKELTPEVRDEIRTAVYLLPLCLMDLRAHVSPLVVASDASESGMGVCRTSSLTPLGLEALAVRLAAQPRHQMEVGLIEVRAGIGGLRAALAACGVHPEVYCAIEVDSMTSRVVEAAWPAAILEGEAQAVGKSQLRKIVEKAPHVKLWVLGGIIPLKPGGSNSRLARFDGPESTHREILRLARDLRSLVMDPGIHVATYAECDAGIDDDVCRTISKHFGARPAEICPSARIPMQRPRLYWISWKIKAADGFSVTPGSTKDILRFHPVKPRLLDKAWMDPGWQRTTASPLPIFVAPVQHADPPQDPAGLDACDECARARWADDNYRFPPLQYQWKYGMVRSKPGEPQWRYPNAREREKLLGYPPGYTEPALRTAAGHAEREDARLGLLGNALHTGVAAFLLARLFEASGIPSKDPAANFLVIGEERPHPQVDNPGVEMVRELVRRQAVALPQGARGERSCSGAAAAPEPGGPGAGVGEGGSGERQSAGAAAAPESAEEGALPAARPAGSLAAAGAPAAEEGAPASGSAAAPPGAALCTDAGGGARGRCRACGQCGSFALPRRACLRWAGDPGSSDEEGAAGPPAREEEPCELCGCPASSHADLRAWVAEVVAHMRRFRNTGRNTKRRLPRRGWLPATACAWPPADAALFALTLGVFDPQAHGRHEESSEAGALVSVVCPTSESRQAFHPLLYECFRTQSYEPKELVVIDTGTRPSAFLLGRAAEDPRVVYRHFPVQDARTQDLQDCLWDPPADPWAAGWPLAAAPRGGGAARRRQLGAPRAPAAAPLQVQRFRGGVRGGVRREGWTLGLKRNLACHLARGGIILEKLMQAVRPRLAPACRPADVAAAATLADWHVIDLADETFGFVSPRTDPLLPTDMREAFVYGFGFSYVYTRAAWALEPFADVEWSEDGNFTAELVRRGKPVVLVKTPLVRGVPDALAAHSHHWDTTSGGEFVDVQCRDGSGYGLRQVSRAVRMGSKCAPPEPLVPLLDMARAAVAGMDLRRGEVHPLRRQLAERPVAKEVGLVEKAAFLQTPLGRSLVADPGTRSGRDLGWRRALPPGARGPGAGFRFP</sequence>
<dbReference type="InterPro" id="IPR025475">
    <property type="entry name" value="DUF4326"/>
</dbReference>
<reference evidence="3" key="1">
    <citation type="submission" date="2023-10" db="EMBL/GenBank/DDBJ databases">
        <authorList>
            <person name="Chen Y."/>
            <person name="Shah S."/>
            <person name="Dougan E. K."/>
            <person name="Thang M."/>
            <person name="Chan C."/>
        </authorList>
    </citation>
    <scope>NUCLEOTIDE SEQUENCE [LARGE SCALE GENOMIC DNA]</scope>
</reference>
<name>A0ABN9UMP9_9DINO</name>
<dbReference type="EMBL" id="CAUYUJ010015995">
    <property type="protein sequence ID" value="CAK0860616.1"/>
    <property type="molecule type" value="Genomic_DNA"/>
</dbReference>
<evidence type="ECO:0000256" key="1">
    <source>
        <dbReference type="SAM" id="MobiDB-lite"/>
    </source>
</evidence>